<reference evidence="2 3" key="1">
    <citation type="journal article" date="2020" name="Genome Biol. Evol.">
        <title>Comparative genomics of strictly vertically transmitted, feminizing microsporidia endosymbionts of amphipod crustaceans.</title>
        <authorList>
            <person name="Cormier A."/>
            <person name="Chebbi M.A."/>
            <person name="Giraud I."/>
            <person name="Wattier R."/>
            <person name="Teixeira M."/>
            <person name="Gilbert C."/>
            <person name="Rigaud T."/>
            <person name="Cordaux R."/>
        </authorList>
    </citation>
    <scope>NUCLEOTIDE SEQUENCE [LARGE SCALE GENOMIC DNA]</scope>
    <source>
        <strain evidence="2 3">Ou3-Ou53</strain>
    </source>
</reference>
<dbReference type="GO" id="GO:2000781">
    <property type="term" value="P:positive regulation of double-strand break repair"/>
    <property type="evidence" value="ECO:0007669"/>
    <property type="project" value="InterPro"/>
</dbReference>
<dbReference type="GO" id="GO:0035861">
    <property type="term" value="C:site of double-strand break"/>
    <property type="evidence" value="ECO:0007669"/>
    <property type="project" value="TreeGrafter"/>
</dbReference>
<dbReference type="GO" id="GO:1990166">
    <property type="term" value="P:protein localization to site of double-strand break"/>
    <property type="evidence" value="ECO:0007669"/>
    <property type="project" value="TreeGrafter"/>
</dbReference>
<evidence type="ECO:0000313" key="2">
    <source>
        <dbReference type="EMBL" id="KAF9762819.1"/>
    </source>
</evidence>
<dbReference type="InterPro" id="IPR001357">
    <property type="entry name" value="BRCT_dom"/>
</dbReference>
<dbReference type="GO" id="GO:0006974">
    <property type="term" value="P:DNA damage response"/>
    <property type="evidence" value="ECO:0007669"/>
    <property type="project" value="TreeGrafter"/>
</dbReference>
<dbReference type="Pfam" id="PF16759">
    <property type="entry name" value="LIG3_BRCT"/>
    <property type="match status" value="1"/>
</dbReference>
<proteinExistence type="predicted"/>
<dbReference type="InterPro" id="IPR042479">
    <property type="entry name" value="Slf1"/>
</dbReference>
<name>A0A9P6KZB3_9MICR</name>
<dbReference type="AlphaFoldDB" id="A0A9P6KZB3"/>
<dbReference type="EMBL" id="SBJO01000127">
    <property type="protein sequence ID" value="KAF9762819.1"/>
    <property type="molecule type" value="Genomic_DNA"/>
</dbReference>
<dbReference type="InterPro" id="IPR036420">
    <property type="entry name" value="BRCT_dom_sf"/>
</dbReference>
<dbReference type="CDD" id="cd17738">
    <property type="entry name" value="BRCT_TopBP1_rpt7"/>
    <property type="match status" value="1"/>
</dbReference>
<dbReference type="PROSITE" id="PS50172">
    <property type="entry name" value="BRCT"/>
    <property type="match status" value="2"/>
</dbReference>
<feature type="domain" description="BRCT" evidence="1">
    <location>
        <begin position="178"/>
        <end position="262"/>
    </location>
</feature>
<dbReference type="Pfam" id="PF00533">
    <property type="entry name" value="BRCT"/>
    <property type="match status" value="1"/>
</dbReference>
<comment type="caution">
    <text evidence="2">The sequence shown here is derived from an EMBL/GenBank/DDBJ whole genome shotgun (WGS) entry which is preliminary data.</text>
</comment>
<gene>
    <name evidence="2" type="primary">SLF1</name>
    <name evidence="2" type="ORF">NGRA_1722</name>
</gene>
<dbReference type="SUPFAM" id="SSF52113">
    <property type="entry name" value="BRCT domain"/>
    <property type="match status" value="5"/>
</dbReference>
<dbReference type="InterPro" id="IPR031916">
    <property type="entry name" value="LIG3_BRCT"/>
</dbReference>
<dbReference type="SMART" id="SM00292">
    <property type="entry name" value="BRCT"/>
    <property type="match status" value="4"/>
</dbReference>
<evidence type="ECO:0000313" key="3">
    <source>
        <dbReference type="Proteomes" id="UP000740883"/>
    </source>
</evidence>
<feature type="domain" description="BRCT" evidence="1">
    <location>
        <begin position="266"/>
        <end position="352"/>
    </location>
</feature>
<dbReference type="Pfam" id="PF12738">
    <property type="entry name" value="PTCB-BRCT"/>
    <property type="match status" value="1"/>
</dbReference>
<dbReference type="GO" id="GO:0005634">
    <property type="term" value="C:nucleus"/>
    <property type="evidence" value="ECO:0007669"/>
    <property type="project" value="TreeGrafter"/>
</dbReference>
<organism evidence="2 3">
    <name type="scientific">Nosema granulosis</name>
    <dbReference type="NCBI Taxonomy" id="83296"/>
    <lineage>
        <taxon>Eukaryota</taxon>
        <taxon>Fungi</taxon>
        <taxon>Fungi incertae sedis</taxon>
        <taxon>Microsporidia</taxon>
        <taxon>Nosematidae</taxon>
        <taxon>Nosema</taxon>
    </lineage>
</organism>
<dbReference type="OrthoDB" id="342264at2759"/>
<keyword evidence="3" id="KW-1185">Reference proteome</keyword>
<dbReference type="Proteomes" id="UP000740883">
    <property type="component" value="Unassembled WGS sequence"/>
</dbReference>
<evidence type="ECO:0000259" key="1">
    <source>
        <dbReference type="PROSITE" id="PS50172"/>
    </source>
</evidence>
<dbReference type="PANTHER" id="PTHR46677">
    <property type="entry name" value="SMC5-SMC6 COMPLEX LOCALIZATION FACTOR PROTEIN 1"/>
    <property type="match status" value="1"/>
</dbReference>
<protein>
    <submittedName>
        <fullName evidence="2">SMC5-SMC6 complex localization factor protein 1</fullName>
    </submittedName>
</protein>
<dbReference type="CDD" id="cd00027">
    <property type="entry name" value="BRCT"/>
    <property type="match status" value="2"/>
</dbReference>
<sequence length="557" mass="65319">MNVSQEFEIDETQKPKIFVTTTGITETEKNIIKKNLPSNIILEDEMTTLTTYLVCYKALITEKFIQAILWNIKIIKIDWLYDIESNPKKYEMKPLEGLEFSSSEMTNEIFNNYYTLLGASYNENLSISTSFFISNETEGERIDFCTKYNIPVIRSSDVFKNDFKGMYKDFKINAFRLGSTKIFYDKVIFIDQTLPRNLFNQLKRIVIEQEGIRVSVIDDNLDYIVTNSIDKYKQHASKVLHYQFIFDCFEYKAHLMPNSYYILPSKKIEVFKNVVCCIEESFKKDSTQVVNKLKALGAIIKEDEDFTCTHLIIKDKREYRKRGIKTCKVVSSEWIDQCLYTMKHIKEDKYTAKDFNLSLFSTKLESTPTKRIKCTGVKEMLFQFTGLPVFLKNKAKEMLDRFNIKYICSDKYEHCTHLIMGNISTSEKFLSALCNGAWILKPDIIEEFDNSPHFDFAKYEWASDLGTDEKDKKIINSIKKWREKVEKTGKPAFNKWVVKLYADEPKKQSYKRVIENGGGKVTEDEKFTHCFVAKNYKEEVASKSKYTTDYIFSYLFK</sequence>
<accession>A0A9P6KZB3</accession>
<dbReference type="Gene3D" id="3.40.50.10190">
    <property type="entry name" value="BRCT domain"/>
    <property type="match status" value="5"/>
</dbReference>
<dbReference type="PANTHER" id="PTHR46677:SF1">
    <property type="entry name" value="SMC5-SMC6 COMPLEX LOCALIZATION FACTOR PROTEIN 1"/>
    <property type="match status" value="1"/>
</dbReference>